<sequence length="245" mass="25778">MEDGGLMEGLAPLVAALDAAAAAGRPRAFWWRDDDAVRVGPRLCALREVAARHGAPLSLAVIPAGVEAGLLDWCGEEGVDVLQHGVAHANHERHGKSAELGAARPVATIVAECVAARERLARSAAFLPVMVPPWNRMREDLAPALAEAGYRGLSRFGGPPVAGVLLRVDTHVDPIAWRTTRDLHAPEIRAAILAEAMAGEGPVGLLTHHAVHTAAVDAFVAAFVRLVSAHEGAVWRSARDLFGAS</sequence>
<evidence type="ECO:0008006" key="3">
    <source>
        <dbReference type="Google" id="ProtNLM"/>
    </source>
</evidence>
<keyword evidence="2" id="KW-1185">Reference proteome</keyword>
<protein>
    <recommendedName>
        <fullName evidence="3">Polysaccharide deacetylase</fullName>
    </recommendedName>
</protein>
<dbReference type="AlphaFoldDB" id="A0A934MIG1"/>
<comment type="caution">
    <text evidence="1">The sequence shown here is derived from an EMBL/GenBank/DDBJ whole genome shotgun (WGS) entry which is preliminary data.</text>
</comment>
<dbReference type="GO" id="GO:0005975">
    <property type="term" value="P:carbohydrate metabolic process"/>
    <property type="evidence" value="ECO:0007669"/>
    <property type="project" value="InterPro"/>
</dbReference>
<reference evidence="1" key="1">
    <citation type="submission" date="2020-12" db="EMBL/GenBank/DDBJ databases">
        <title>Bacterial taxonomy.</title>
        <authorList>
            <person name="Pan X."/>
        </authorList>
    </citation>
    <scope>NUCLEOTIDE SEQUENCE</scope>
    <source>
        <strain evidence="1">B2012</strain>
    </source>
</reference>
<dbReference type="EMBL" id="JAEKJA010000013">
    <property type="protein sequence ID" value="MBJ3777161.1"/>
    <property type="molecule type" value="Genomic_DNA"/>
</dbReference>
<accession>A0A934MIG1</accession>
<name>A0A934MIG1_9HYPH</name>
<gene>
    <name evidence="1" type="ORF">JCR33_15750</name>
</gene>
<dbReference type="InterPro" id="IPR011330">
    <property type="entry name" value="Glyco_hydro/deAcase_b/a-brl"/>
</dbReference>
<organism evidence="1 2">
    <name type="scientific">Acuticoccus mangrovi</name>
    <dbReference type="NCBI Taxonomy" id="2796142"/>
    <lineage>
        <taxon>Bacteria</taxon>
        <taxon>Pseudomonadati</taxon>
        <taxon>Pseudomonadota</taxon>
        <taxon>Alphaproteobacteria</taxon>
        <taxon>Hyphomicrobiales</taxon>
        <taxon>Amorphaceae</taxon>
        <taxon>Acuticoccus</taxon>
    </lineage>
</organism>
<dbReference type="Proteomes" id="UP000609531">
    <property type="component" value="Unassembled WGS sequence"/>
</dbReference>
<dbReference type="Gene3D" id="3.20.20.370">
    <property type="entry name" value="Glycoside hydrolase/deacetylase"/>
    <property type="match status" value="1"/>
</dbReference>
<evidence type="ECO:0000313" key="2">
    <source>
        <dbReference type="Proteomes" id="UP000609531"/>
    </source>
</evidence>
<dbReference type="RefSeq" id="WP_198883064.1">
    <property type="nucleotide sequence ID" value="NZ_JAEKJA010000013.1"/>
</dbReference>
<proteinExistence type="predicted"/>
<dbReference type="SUPFAM" id="SSF88713">
    <property type="entry name" value="Glycoside hydrolase/deacetylase"/>
    <property type="match status" value="1"/>
</dbReference>
<evidence type="ECO:0000313" key="1">
    <source>
        <dbReference type="EMBL" id="MBJ3777161.1"/>
    </source>
</evidence>